<evidence type="ECO:0000313" key="1">
    <source>
        <dbReference type="EMBL" id="RXG11309.1"/>
    </source>
</evidence>
<accession>A0A4Q0NNF3</accession>
<dbReference type="Pfam" id="PF21983">
    <property type="entry name" value="NikA-like"/>
    <property type="match status" value="1"/>
</dbReference>
<dbReference type="Proteomes" id="UP000289821">
    <property type="component" value="Unassembled WGS sequence"/>
</dbReference>
<dbReference type="EMBL" id="QOVI01000012">
    <property type="protein sequence ID" value="RXG11309.1"/>
    <property type="molecule type" value="Genomic_DNA"/>
</dbReference>
<dbReference type="NCBIfam" id="NF041418">
    <property type="entry name" value="MbpA"/>
    <property type="match status" value="1"/>
</dbReference>
<comment type="caution">
    <text evidence="1">The sequence shown here is derived from an EMBL/GenBank/DDBJ whole genome shotgun (WGS) entry which is preliminary data.</text>
</comment>
<dbReference type="AlphaFoldDB" id="A0A4Q0NNF3"/>
<dbReference type="InterPro" id="IPR053842">
    <property type="entry name" value="NikA-like"/>
</dbReference>
<dbReference type="OrthoDB" id="3034992at2"/>
<evidence type="ECO:0000313" key="2">
    <source>
        <dbReference type="Proteomes" id="UP000289821"/>
    </source>
</evidence>
<dbReference type="RefSeq" id="WP_128762924.1">
    <property type="nucleotide sequence ID" value="NZ_QOVI01000012.1"/>
</dbReference>
<proteinExistence type="predicted"/>
<name>A0A4Q0NNF3_9FLAO</name>
<sequence>MKRALIKFRCSVYEKKLLQVKAKAAGVSLSAFCRNSLMEQQITERMNEEHINTYKMLVKYHNNFKRIGNMYKKGNPKLSEEVILVAEEIKKHLKTILK</sequence>
<reference evidence="1 2" key="1">
    <citation type="submission" date="2018-07" db="EMBL/GenBank/DDBJ databases">
        <title>Leeuwenhoekiella genomics.</title>
        <authorList>
            <person name="Tahon G."/>
            <person name="Willems A."/>
        </authorList>
    </citation>
    <scope>NUCLEOTIDE SEQUENCE [LARGE SCALE GENOMIC DNA]</scope>
    <source>
        <strain evidence="1 2">R-50232</strain>
    </source>
</reference>
<keyword evidence="2" id="KW-1185">Reference proteome</keyword>
<gene>
    <name evidence="1" type="ORF">DSM04_11240</name>
</gene>
<dbReference type="InterPro" id="IPR049793">
    <property type="entry name" value="MbpA-like"/>
</dbReference>
<protein>
    <recommendedName>
        <fullName evidence="3">Mobilization protein</fullName>
    </recommendedName>
</protein>
<organism evidence="1 2">
    <name type="scientific">Leeuwenhoekiella aestuarii</name>
    <dbReference type="NCBI Taxonomy" id="2249426"/>
    <lineage>
        <taxon>Bacteria</taxon>
        <taxon>Pseudomonadati</taxon>
        <taxon>Bacteroidota</taxon>
        <taxon>Flavobacteriia</taxon>
        <taxon>Flavobacteriales</taxon>
        <taxon>Flavobacteriaceae</taxon>
        <taxon>Leeuwenhoekiella</taxon>
    </lineage>
</organism>
<evidence type="ECO:0008006" key="3">
    <source>
        <dbReference type="Google" id="ProtNLM"/>
    </source>
</evidence>